<dbReference type="Proteomes" id="UP000475928">
    <property type="component" value="Unassembled WGS sequence"/>
</dbReference>
<feature type="region of interest" description="Disordered" evidence="1">
    <location>
        <begin position="1"/>
        <end position="24"/>
    </location>
</feature>
<feature type="compositionally biased region" description="Polar residues" evidence="1">
    <location>
        <begin position="15"/>
        <end position="24"/>
    </location>
</feature>
<evidence type="ECO:0000256" key="1">
    <source>
        <dbReference type="SAM" id="MobiDB-lite"/>
    </source>
</evidence>
<accession>A0A6A0BAA3</accession>
<reference evidence="2 3" key="1">
    <citation type="submission" date="2020-02" db="EMBL/GenBank/DDBJ databases">
        <title>Draft genome sequence of Lactococcus sp. Hs20B0-1.</title>
        <authorList>
            <person name="Noda S."/>
            <person name="Yuki M."/>
            <person name="Ohkuma M."/>
        </authorList>
    </citation>
    <scope>NUCLEOTIDE SEQUENCE [LARGE SCALE GENOMIC DNA]</scope>
    <source>
        <strain evidence="2 3">Hs20B0-1</strain>
    </source>
</reference>
<dbReference type="AlphaFoldDB" id="A0A6A0BAA3"/>
<gene>
    <name evidence="2" type="ORF">Hs20B_17890</name>
</gene>
<keyword evidence="3" id="KW-1185">Reference proteome</keyword>
<evidence type="ECO:0000313" key="3">
    <source>
        <dbReference type="Proteomes" id="UP000475928"/>
    </source>
</evidence>
<sequence length="96" mass="10952">MTQNDKFSKAKKKNTPQLTETQQKNIDYITQKIMKNLPMVIIIENDEENGTDIISQGLSPEEMAVTLVQASTNFMDYIGMTDENVIDLLGKKRKNK</sequence>
<evidence type="ECO:0000313" key="2">
    <source>
        <dbReference type="EMBL" id="GFH41391.1"/>
    </source>
</evidence>
<name>A0A6A0BAA3_9LACT</name>
<dbReference type="RefSeq" id="WP_172357842.1">
    <property type="nucleotide sequence ID" value="NZ_BLLH01000014.1"/>
</dbReference>
<protein>
    <submittedName>
        <fullName evidence="2">Uncharacterized protein</fullName>
    </submittedName>
</protein>
<comment type="caution">
    <text evidence="2">The sequence shown here is derived from an EMBL/GenBank/DDBJ whole genome shotgun (WGS) entry which is preliminary data.</text>
</comment>
<organism evidence="2 3">
    <name type="scientific">Pseudolactococcus insecticola</name>
    <dbReference type="NCBI Taxonomy" id="2709158"/>
    <lineage>
        <taxon>Bacteria</taxon>
        <taxon>Bacillati</taxon>
        <taxon>Bacillota</taxon>
        <taxon>Bacilli</taxon>
        <taxon>Lactobacillales</taxon>
        <taxon>Streptococcaceae</taxon>
        <taxon>Pseudolactococcus</taxon>
    </lineage>
</organism>
<dbReference type="EMBL" id="BLLH01000014">
    <property type="protein sequence ID" value="GFH41391.1"/>
    <property type="molecule type" value="Genomic_DNA"/>
</dbReference>
<proteinExistence type="predicted"/>